<sequence>MFNIEPYLDEIRRLCKDFGVKELTLFGSALTDEFHDASDVDFFVELDDSPKGLKRYLALNRELGKLLERPVDLVMPNAVKNEALLRHMRREVQNCYAA</sequence>
<evidence type="ECO:0000256" key="5">
    <source>
        <dbReference type="ARBA" id="ARBA00022723"/>
    </source>
</evidence>
<proteinExistence type="inferred from homology"/>
<dbReference type="InterPro" id="IPR052038">
    <property type="entry name" value="Type-VII_TA_antitoxin"/>
</dbReference>
<dbReference type="EMBL" id="CAADEX010000093">
    <property type="protein sequence ID" value="VFJ60573.1"/>
    <property type="molecule type" value="Genomic_DNA"/>
</dbReference>
<evidence type="ECO:0000259" key="10">
    <source>
        <dbReference type="Pfam" id="PF01909"/>
    </source>
</evidence>
<dbReference type="InterPro" id="IPR043519">
    <property type="entry name" value="NT_sf"/>
</dbReference>
<evidence type="ECO:0000256" key="7">
    <source>
        <dbReference type="ARBA" id="ARBA00022840"/>
    </source>
</evidence>
<keyword evidence="3" id="KW-0808">Transferase</keyword>
<dbReference type="EMBL" id="CAADEY010000066">
    <property type="protein sequence ID" value="VFJ58527.1"/>
    <property type="molecule type" value="Genomic_DNA"/>
</dbReference>
<dbReference type="PANTHER" id="PTHR33571:SF12">
    <property type="entry name" value="BSL3053 PROTEIN"/>
    <property type="match status" value="1"/>
</dbReference>
<dbReference type="InterPro" id="IPR002934">
    <property type="entry name" value="Polymerase_NTP_transf_dom"/>
</dbReference>
<dbReference type="Pfam" id="PF01909">
    <property type="entry name" value="NTP_transf_2"/>
    <property type="match status" value="1"/>
</dbReference>
<evidence type="ECO:0000256" key="9">
    <source>
        <dbReference type="ARBA" id="ARBA00038276"/>
    </source>
</evidence>
<comment type="cofactor">
    <cofactor evidence="1">
        <name>Mg(2+)</name>
        <dbReference type="ChEBI" id="CHEBI:18420"/>
    </cofactor>
</comment>
<dbReference type="GO" id="GO:0005524">
    <property type="term" value="F:ATP binding"/>
    <property type="evidence" value="ECO:0007669"/>
    <property type="project" value="UniProtKB-KW"/>
</dbReference>
<dbReference type="SUPFAM" id="SSF81301">
    <property type="entry name" value="Nucleotidyltransferase"/>
    <property type="match status" value="1"/>
</dbReference>
<reference evidence="12" key="1">
    <citation type="submission" date="2019-02" db="EMBL/GenBank/DDBJ databases">
        <authorList>
            <person name="Gruber-Vodicka R. H."/>
            <person name="Seah K. B. B."/>
        </authorList>
    </citation>
    <scope>NUCLEOTIDE SEQUENCE</scope>
    <source>
        <strain evidence="11">BECK_DK161</strain>
        <strain evidence="12">BECK_DK47</strain>
    </source>
</reference>
<keyword evidence="2" id="KW-1277">Toxin-antitoxin system</keyword>
<name>A0A450T265_9GAMM</name>
<evidence type="ECO:0000256" key="2">
    <source>
        <dbReference type="ARBA" id="ARBA00022649"/>
    </source>
</evidence>
<keyword evidence="6" id="KW-0547">Nucleotide-binding</keyword>
<feature type="domain" description="Polymerase nucleotidyl transferase" evidence="10">
    <location>
        <begin position="12"/>
        <end position="81"/>
    </location>
</feature>
<protein>
    <recommendedName>
        <fullName evidence="10">Polymerase nucleotidyl transferase domain-containing protein</fullName>
    </recommendedName>
</protein>
<accession>A0A450T265</accession>
<evidence type="ECO:0000256" key="8">
    <source>
        <dbReference type="ARBA" id="ARBA00022842"/>
    </source>
</evidence>
<evidence type="ECO:0000256" key="6">
    <source>
        <dbReference type="ARBA" id="ARBA00022741"/>
    </source>
</evidence>
<dbReference type="CDD" id="cd05403">
    <property type="entry name" value="NT_KNTase_like"/>
    <property type="match status" value="1"/>
</dbReference>
<gene>
    <name evidence="12" type="ORF">BECKDK2373B_GA0170837_109319</name>
    <name evidence="11" type="ORF">BECKDK2373C_GA0170839_10664</name>
</gene>
<keyword evidence="8" id="KW-0460">Magnesium</keyword>
<evidence type="ECO:0000313" key="12">
    <source>
        <dbReference type="EMBL" id="VFJ60573.1"/>
    </source>
</evidence>
<organism evidence="12">
    <name type="scientific">Candidatus Kentrum sp. DK</name>
    <dbReference type="NCBI Taxonomy" id="2126562"/>
    <lineage>
        <taxon>Bacteria</taxon>
        <taxon>Pseudomonadati</taxon>
        <taxon>Pseudomonadota</taxon>
        <taxon>Gammaproteobacteria</taxon>
        <taxon>Candidatus Kentrum</taxon>
    </lineage>
</organism>
<evidence type="ECO:0000256" key="1">
    <source>
        <dbReference type="ARBA" id="ARBA00001946"/>
    </source>
</evidence>
<dbReference type="GO" id="GO:0046872">
    <property type="term" value="F:metal ion binding"/>
    <property type="evidence" value="ECO:0007669"/>
    <property type="project" value="UniProtKB-KW"/>
</dbReference>
<evidence type="ECO:0000313" key="11">
    <source>
        <dbReference type="EMBL" id="VFJ58527.1"/>
    </source>
</evidence>
<evidence type="ECO:0000256" key="4">
    <source>
        <dbReference type="ARBA" id="ARBA00022695"/>
    </source>
</evidence>
<keyword evidence="7" id="KW-0067">ATP-binding</keyword>
<evidence type="ECO:0000256" key="3">
    <source>
        <dbReference type="ARBA" id="ARBA00022679"/>
    </source>
</evidence>
<dbReference type="PANTHER" id="PTHR33571">
    <property type="entry name" value="SSL8005 PROTEIN"/>
    <property type="match status" value="1"/>
</dbReference>
<dbReference type="Gene3D" id="3.30.460.10">
    <property type="entry name" value="Beta Polymerase, domain 2"/>
    <property type="match status" value="1"/>
</dbReference>
<keyword evidence="4" id="KW-0548">Nucleotidyltransferase</keyword>
<comment type="similarity">
    <text evidence="9">Belongs to the MntA antitoxin family.</text>
</comment>
<dbReference type="AlphaFoldDB" id="A0A450T265"/>
<dbReference type="GO" id="GO:0016779">
    <property type="term" value="F:nucleotidyltransferase activity"/>
    <property type="evidence" value="ECO:0007669"/>
    <property type="project" value="UniProtKB-KW"/>
</dbReference>
<keyword evidence="5" id="KW-0479">Metal-binding</keyword>